<gene>
    <name evidence="8" type="ORF">GCU60_18880</name>
</gene>
<dbReference type="InterPro" id="IPR050415">
    <property type="entry name" value="MRET"/>
</dbReference>
<feature type="transmembrane region" description="Helical" evidence="6">
    <location>
        <begin position="112"/>
        <end position="134"/>
    </location>
</feature>
<dbReference type="PROSITE" id="PS51384">
    <property type="entry name" value="FAD_FR"/>
    <property type="match status" value="1"/>
</dbReference>
<dbReference type="CDD" id="cd06198">
    <property type="entry name" value="FNR_like_3"/>
    <property type="match status" value="1"/>
</dbReference>
<keyword evidence="5 6" id="KW-0472">Membrane</keyword>
<comment type="caution">
    <text evidence="8">The sequence shown here is derived from an EMBL/GenBank/DDBJ whole genome shotgun (WGS) entry which is preliminary data.</text>
</comment>
<feature type="transmembrane region" description="Helical" evidence="6">
    <location>
        <begin position="7"/>
        <end position="28"/>
    </location>
</feature>
<evidence type="ECO:0000256" key="5">
    <source>
        <dbReference type="ARBA" id="ARBA00023136"/>
    </source>
</evidence>
<evidence type="ECO:0000313" key="9">
    <source>
        <dbReference type="Proteomes" id="UP000479241"/>
    </source>
</evidence>
<dbReference type="InterPro" id="IPR017927">
    <property type="entry name" value="FAD-bd_FR_type"/>
</dbReference>
<dbReference type="SUPFAM" id="SSF63380">
    <property type="entry name" value="Riboflavin synthase domain-like"/>
    <property type="match status" value="1"/>
</dbReference>
<evidence type="ECO:0000256" key="4">
    <source>
        <dbReference type="ARBA" id="ARBA00022989"/>
    </source>
</evidence>
<dbReference type="InterPro" id="IPR039261">
    <property type="entry name" value="FNR_nucleotide-bd"/>
</dbReference>
<keyword evidence="3 6" id="KW-0812">Transmembrane</keyword>
<feature type="transmembrane region" description="Helical" evidence="6">
    <location>
        <begin position="176"/>
        <end position="196"/>
    </location>
</feature>
<feature type="domain" description="FAD-binding FR-type" evidence="7">
    <location>
        <begin position="201"/>
        <end position="302"/>
    </location>
</feature>
<dbReference type="SFLD" id="SFLDG01168">
    <property type="entry name" value="Ferric_reductase_subgroup_(FRE"/>
    <property type="match status" value="1"/>
</dbReference>
<dbReference type="PANTHER" id="PTHR47354">
    <property type="entry name" value="NADH OXIDOREDUCTASE HCR"/>
    <property type="match status" value="1"/>
</dbReference>
<dbReference type="PRINTS" id="PR00410">
    <property type="entry name" value="PHEHYDRXLASE"/>
</dbReference>
<feature type="transmembrane region" description="Helical" evidence="6">
    <location>
        <begin position="81"/>
        <end position="106"/>
    </location>
</feature>
<dbReference type="Gene3D" id="3.40.50.80">
    <property type="entry name" value="Nucleotide-binding domain of ferredoxin-NADP reductase (FNR) module"/>
    <property type="match status" value="1"/>
</dbReference>
<dbReference type="InterPro" id="IPR017938">
    <property type="entry name" value="Riboflavin_synthase-like_b-brl"/>
</dbReference>
<organism evidence="8 9">
    <name type="scientific">Blastococcus saxobsidens</name>
    <dbReference type="NCBI Taxonomy" id="138336"/>
    <lineage>
        <taxon>Bacteria</taxon>
        <taxon>Bacillati</taxon>
        <taxon>Actinomycetota</taxon>
        <taxon>Actinomycetes</taxon>
        <taxon>Geodermatophilales</taxon>
        <taxon>Geodermatophilaceae</taxon>
        <taxon>Blastococcus</taxon>
    </lineage>
</organism>
<evidence type="ECO:0000256" key="1">
    <source>
        <dbReference type="ARBA" id="ARBA00001974"/>
    </source>
</evidence>
<comment type="subcellular location">
    <subcellularLocation>
        <location evidence="2">Membrane</location>
        <topology evidence="2">Multi-pass membrane protein</topology>
    </subcellularLocation>
</comment>
<dbReference type="PANTHER" id="PTHR47354:SF5">
    <property type="entry name" value="PROTEIN RFBI"/>
    <property type="match status" value="1"/>
</dbReference>
<dbReference type="GO" id="GO:0016020">
    <property type="term" value="C:membrane"/>
    <property type="evidence" value="ECO:0007669"/>
    <property type="project" value="UniProtKB-SubCell"/>
</dbReference>
<dbReference type="Pfam" id="PF00175">
    <property type="entry name" value="NAD_binding_1"/>
    <property type="match status" value="1"/>
</dbReference>
<dbReference type="RefSeq" id="WP_091382417.1">
    <property type="nucleotide sequence ID" value="NZ_JAAGWG010000043.1"/>
</dbReference>
<feature type="transmembrane region" description="Helical" evidence="6">
    <location>
        <begin position="146"/>
        <end position="170"/>
    </location>
</feature>
<dbReference type="EMBL" id="JAAGWG010000043">
    <property type="protein sequence ID" value="NEK87808.1"/>
    <property type="molecule type" value="Genomic_DNA"/>
</dbReference>
<evidence type="ECO:0000259" key="7">
    <source>
        <dbReference type="PROSITE" id="PS51384"/>
    </source>
</evidence>
<dbReference type="SUPFAM" id="SSF52343">
    <property type="entry name" value="Ferredoxin reductase-like, C-terminal NADP-linked domain"/>
    <property type="match status" value="1"/>
</dbReference>
<evidence type="ECO:0000256" key="6">
    <source>
        <dbReference type="SAM" id="Phobius"/>
    </source>
</evidence>
<accession>A0A6L9W6X7</accession>
<dbReference type="Pfam" id="PF08022">
    <property type="entry name" value="FAD_binding_8"/>
    <property type="match status" value="1"/>
</dbReference>
<dbReference type="InterPro" id="IPR013130">
    <property type="entry name" value="Fe3_Rdtase_TM_dom"/>
</dbReference>
<comment type="cofactor">
    <cofactor evidence="1">
        <name>FAD</name>
        <dbReference type="ChEBI" id="CHEBI:57692"/>
    </cofactor>
</comment>
<dbReference type="Proteomes" id="UP000479241">
    <property type="component" value="Unassembled WGS sequence"/>
</dbReference>
<dbReference type="SFLD" id="SFLDS00052">
    <property type="entry name" value="Ferric_Reductase_Domain"/>
    <property type="match status" value="1"/>
</dbReference>
<reference evidence="8 9" key="1">
    <citation type="submission" date="2019-12" db="EMBL/GenBank/DDBJ databases">
        <title>the WGS of Blastococcus saxobsidens 67B17.</title>
        <authorList>
            <person name="Jiang Z."/>
        </authorList>
    </citation>
    <scope>NUCLEOTIDE SEQUENCE [LARGE SCALE GENOMIC DNA]</scope>
    <source>
        <strain evidence="8 9">67B17</strain>
    </source>
</reference>
<evidence type="ECO:0000256" key="3">
    <source>
        <dbReference type="ARBA" id="ARBA00022692"/>
    </source>
</evidence>
<protein>
    <submittedName>
        <fullName evidence="8">Ferredoxin reductase family protein</fullName>
    </submittedName>
</protein>
<name>A0A6L9W6X7_9ACTN</name>
<sequence length="436" mass="47334">MRPVARGIVWLAVFVGICLAPLVFALVGTNRAGQGFWTDFSVALGFVGLALMGVEFALVARIRAVAEPFGTDAVVQFHRHIGYIGLTFVMVHVALSADWGLVAALFSPDTPWRVRFGVAAALALLVLVATSVWRRRLWLSYEAWQLTHAVLAVVAVLAALIHVLLVNYYVDSVGKQVLWGLMSATFVGLLIWVRILRPLRLRRRPWTVDRVVPEPGGTTVLALRAEGHDGLQFAPGQFAWITVGRSPFTVTSHPFSLASSAEDGGTIAVAIKAAGDFTSTVGGVAPGTTVYVDGPHGAFSIDQYEGAGYVLIAGGVGLAPAMSMVRTLADRGDVRPVVLFAANRDWDSIPFRAELDELTDRMNLRVVHVLEQPPSDWTGETGYVTVDVLRRHLPSGYRRFQFFACGPNPMLDAMEAALPTIGVPADRIHTERFAWV</sequence>
<evidence type="ECO:0000256" key="2">
    <source>
        <dbReference type="ARBA" id="ARBA00004141"/>
    </source>
</evidence>
<dbReference type="Gene3D" id="2.40.30.10">
    <property type="entry name" value="Translation factors"/>
    <property type="match status" value="1"/>
</dbReference>
<dbReference type="Pfam" id="PF01794">
    <property type="entry name" value="Ferric_reduct"/>
    <property type="match status" value="1"/>
</dbReference>
<dbReference type="AlphaFoldDB" id="A0A6L9W6X7"/>
<dbReference type="InterPro" id="IPR001433">
    <property type="entry name" value="OxRdtase_FAD/NAD-bd"/>
</dbReference>
<keyword evidence="4 6" id="KW-1133">Transmembrane helix</keyword>
<evidence type="ECO:0000313" key="8">
    <source>
        <dbReference type="EMBL" id="NEK87808.1"/>
    </source>
</evidence>
<feature type="transmembrane region" description="Helical" evidence="6">
    <location>
        <begin position="40"/>
        <end position="60"/>
    </location>
</feature>
<dbReference type="InterPro" id="IPR013112">
    <property type="entry name" value="FAD-bd_8"/>
</dbReference>
<proteinExistence type="predicted"/>
<dbReference type="GO" id="GO:0016491">
    <property type="term" value="F:oxidoreductase activity"/>
    <property type="evidence" value="ECO:0007669"/>
    <property type="project" value="InterPro"/>
</dbReference>